<proteinExistence type="predicted"/>
<evidence type="ECO:0000313" key="2">
    <source>
        <dbReference type="EMBL" id="CAB4164957.1"/>
    </source>
</evidence>
<dbReference type="InterPro" id="IPR038996">
    <property type="entry name" value="Gp14"/>
</dbReference>
<keyword evidence="1" id="KW-0812">Transmembrane</keyword>
<name>A0A6J5P114_9CAUD</name>
<sequence length="223" mass="23510">MLNKDFNAVTGKWATSPMNEPSPGWTQGETLMAGGMVISALGAINGAIGSYYAAESQKNQLKMQAQNLRFSAQMSAINARQAEFAAQQSTLAGQGQIARYTMAAGQQRSSARASMAARGIQGGVGSSAEIIASINLIKDIDRLTMNANMVRQSEALRMQAVNYTNQAVMQGTSANNVNATAGTISPFSASFTSMMGSAASIGGTWASQMRLNEMLAAQSEKRF</sequence>
<reference evidence="2" key="1">
    <citation type="submission" date="2020-04" db="EMBL/GenBank/DDBJ databases">
        <authorList>
            <person name="Chiriac C."/>
            <person name="Salcher M."/>
            <person name="Ghai R."/>
            <person name="Kavagutti S V."/>
        </authorList>
    </citation>
    <scope>NUCLEOTIDE SEQUENCE</scope>
</reference>
<protein>
    <submittedName>
        <fullName evidence="2">Uncharacterized protein</fullName>
    </submittedName>
</protein>
<organism evidence="2">
    <name type="scientific">uncultured Caudovirales phage</name>
    <dbReference type="NCBI Taxonomy" id="2100421"/>
    <lineage>
        <taxon>Viruses</taxon>
        <taxon>Duplodnaviria</taxon>
        <taxon>Heunggongvirae</taxon>
        <taxon>Uroviricota</taxon>
        <taxon>Caudoviricetes</taxon>
        <taxon>Peduoviridae</taxon>
        <taxon>Maltschvirus</taxon>
        <taxon>Maltschvirus maltsch</taxon>
    </lineage>
</organism>
<keyword evidence="1" id="KW-1133">Transmembrane helix</keyword>
<evidence type="ECO:0000256" key="1">
    <source>
        <dbReference type="SAM" id="Phobius"/>
    </source>
</evidence>
<dbReference type="Pfam" id="PF24072">
    <property type="entry name" value="T7_gp14"/>
    <property type="match status" value="1"/>
</dbReference>
<accession>A0A6J5P114</accession>
<gene>
    <name evidence="2" type="ORF">UFOVP824_12</name>
</gene>
<feature type="transmembrane region" description="Helical" evidence="1">
    <location>
        <begin position="31"/>
        <end position="54"/>
    </location>
</feature>
<dbReference type="EMBL" id="LR796777">
    <property type="protein sequence ID" value="CAB4164957.1"/>
    <property type="molecule type" value="Genomic_DNA"/>
</dbReference>
<keyword evidence="1" id="KW-0472">Membrane</keyword>